<dbReference type="Pfam" id="PF00196">
    <property type="entry name" value="GerE"/>
    <property type="match status" value="1"/>
</dbReference>
<evidence type="ECO:0000313" key="4">
    <source>
        <dbReference type="EMBL" id="NYJ07338.1"/>
    </source>
</evidence>
<organism evidence="4 5">
    <name type="scientific">Petropleomorpha daqingensis</name>
    <dbReference type="NCBI Taxonomy" id="2026353"/>
    <lineage>
        <taxon>Bacteria</taxon>
        <taxon>Bacillati</taxon>
        <taxon>Actinomycetota</taxon>
        <taxon>Actinomycetes</taxon>
        <taxon>Geodermatophilales</taxon>
        <taxon>Geodermatophilaceae</taxon>
        <taxon>Petropleomorpha</taxon>
    </lineage>
</organism>
<dbReference type="PANTHER" id="PTHR16305:SF35">
    <property type="entry name" value="TRANSCRIPTIONAL ACTIVATOR DOMAIN"/>
    <property type="match status" value="1"/>
</dbReference>
<feature type="domain" description="HTH luxR-type" evidence="3">
    <location>
        <begin position="843"/>
        <end position="908"/>
    </location>
</feature>
<comment type="caution">
    <text evidence="4">The sequence shown here is derived from an EMBL/GenBank/DDBJ whole genome shotgun (WGS) entry which is preliminary data.</text>
</comment>
<evidence type="ECO:0000313" key="5">
    <source>
        <dbReference type="Proteomes" id="UP000541969"/>
    </source>
</evidence>
<sequence>MLVGRAAERAVVAAVLDAARAGRCRTVCFEGPAGAGKTTLLAAAATAADGFRCVRTTGVQAELELGHAGLLELLTPLRGLVPGLPAPQRRSLAAALGWAEGSPAGDRFLVAVATMTLLARAAEDAPVLVLVDDVQWVDRESVRAVAFAARRLQHDRVAFVLARRPPESTDDELADLPRHQLRGLELAAAAELLGPSVAPPVAETLVATTGGNPLALVQAVGSLTPEQRRGSAPLPEVLPVGERTDAARLLAGLGSGARRAVVLTALSAGTEAGPIVSALLAAGEDPDAALGEAERAGALVLGPGTADFAHPLLRSAVLGSVPPEARREAHAGLAAALADDPDRAVRHRARAVLGTDEVLAGRLEELAARERLRRGFAAASELQEQAARLHVSGAATAAARALAVEDAFLAGDPRRVRTSAAQLLAGSAPPGARGRALLCLGTLEHYAGSVPAAPGLLREAASCSTGSVRLRALTELGVAAYRLADRAAVTEVADEITATADRSDPEQAMLADYAHAHALAFAGDWSGARPLALRAFDLLEREPLLRDEPRYLMVALLAAGWADDVRLLDGVLDRRLAAARAAGALGVLPPVLSLIAGGAQFASEHRLAYAAAGESVELGGELGYVADVATSCELLAWEEAARGRHREAAAALARARDLGDRAGVTPRAVHLHLVDAFTALCRGDLARVVLVLERQIAADGGRLPRGEYELSVAPDLVEAYLGLGRRDDAVALAARHAALHRDSPVPDIRGHVERLTGLLADDDAASDAAFERAHDAHTSGAVPVEAARTRLLHGARLRRAGRRVAARHQLERAVEAFDALGLDGWTRRARDELATTGQRARRGPAAGDELTSQETRVALLVAQGMTNRDIAAALFLSPKTVEHHLTSILRKRGLRSRAAVAAQFARQAT</sequence>
<dbReference type="SUPFAM" id="SSF52540">
    <property type="entry name" value="P-loop containing nucleoside triphosphate hydrolases"/>
    <property type="match status" value="1"/>
</dbReference>
<keyword evidence="4" id="KW-0238">DNA-binding</keyword>
<dbReference type="InterPro" id="IPR036388">
    <property type="entry name" value="WH-like_DNA-bd_sf"/>
</dbReference>
<dbReference type="SUPFAM" id="SSF46894">
    <property type="entry name" value="C-terminal effector domain of the bipartite response regulators"/>
    <property type="match status" value="1"/>
</dbReference>
<dbReference type="InterPro" id="IPR027417">
    <property type="entry name" value="P-loop_NTPase"/>
</dbReference>
<dbReference type="PROSITE" id="PS00622">
    <property type="entry name" value="HTH_LUXR_1"/>
    <property type="match status" value="1"/>
</dbReference>
<protein>
    <submittedName>
        <fullName evidence="4">DNA-binding CsgD family transcriptional regulator</fullName>
    </submittedName>
</protein>
<dbReference type="PANTHER" id="PTHR16305">
    <property type="entry name" value="TESTICULAR SOLUBLE ADENYLYL CYCLASE"/>
    <property type="match status" value="1"/>
</dbReference>
<dbReference type="GO" id="GO:0006355">
    <property type="term" value="P:regulation of DNA-templated transcription"/>
    <property type="evidence" value="ECO:0007669"/>
    <property type="project" value="InterPro"/>
</dbReference>
<dbReference type="Pfam" id="PF13191">
    <property type="entry name" value="AAA_16"/>
    <property type="match status" value="1"/>
</dbReference>
<reference evidence="4 5" key="1">
    <citation type="submission" date="2020-07" db="EMBL/GenBank/DDBJ databases">
        <title>Sequencing the genomes of 1000 actinobacteria strains.</title>
        <authorList>
            <person name="Klenk H.-P."/>
        </authorList>
    </citation>
    <scope>NUCLEOTIDE SEQUENCE [LARGE SCALE GENOMIC DNA]</scope>
    <source>
        <strain evidence="4 5">DSM 104001</strain>
    </source>
</reference>
<dbReference type="GO" id="GO:0003677">
    <property type="term" value="F:DNA binding"/>
    <property type="evidence" value="ECO:0007669"/>
    <property type="project" value="UniProtKB-KW"/>
</dbReference>
<evidence type="ECO:0000259" key="3">
    <source>
        <dbReference type="PROSITE" id="PS50043"/>
    </source>
</evidence>
<gene>
    <name evidence="4" type="ORF">GGQ55_003616</name>
</gene>
<dbReference type="GO" id="GO:0005524">
    <property type="term" value="F:ATP binding"/>
    <property type="evidence" value="ECO:0007669"/>
    <property type="project" value="UniProtKB-KW"/>
</dbReference>
<dbReference type="InterPro" id="IPR000792">
    <property type="entry name" value="Tscrpt_reg_LuxR_C"/>
</dbReference>
<name>A0A853CM55_9ACTN</name>
<dbReference type="InterPro" id="IPR016032">
    <property type="entry name" value="Sig_transdc_resp-reg_C-effctor"/>
</dbReference>
<keyword evidence="5" id="KW-1185">Reference proteome</keyword>
<dbReference type="GO" id="GO:0005737">
    <property type="term" value="C:cytoplasm"/>
    <property type="evidence" value="ECO:0007669"/>
    <property type="project" value="TreeGrafter"/>
</dbReference>
<accession>A0A853CM55</accession>
<dbReference type="AlphaFoldDB" id="A0A853CM55"/>
<keyword evidence="2" id="KW-0067">ATP-binding</keyword>
<dbReference type="RefSeq" id="WP_179719116.1">
    <property type="nucleotide sequence ID" value="NZ_JACBZT010000001.1"/>
</dbReference>
<evidence type="ECO:0000256" key="2">
    <source>
        <dbReference type="ARBA" id="ARBA00022840"/>
    </source>
</evidence>
<dbReference type="Proteomes" id="UP000541969">
    <property type="component" value="Unassembled WGS sequence"/>
</dbReference>
<dbReference type="PROSITE" id="PS50043">
    <property type="entry name" value="HTH_LUXR_2"/>
    <property type="match status" value="1"/>
</dbReference>
<evidence type="ECO:0000256" key="1">
    <source>
        <dbReference type="ARBA" id="ARBA00022741"/>
    </source>
</evidence>
<keyword evidence="1" id="KW-0547">Nucleotide-binding</keyword>
<dbReference type="SMART" id="SM00421">
    <property type="entry name" value="HTH_LUXR"/>
    <property type="match status" value="1"/>
</dbReference>
<proteinExistence type="predicted"/>
<dbReference type="EMBL" id="JACBZT010000001">
    <property type="protein sequence ID" value="NYJ07338.1"/>
    <property type="molecule type" value="Genomic_DNA"/>
</dbReference>
<dbReference type="CDD" id="cd06170">
    <property type="entry name" value="LuxR_C_like"/>
    <property type="match status" value="1"/>
</dbReference>
<dbReference type="GO" id="GO:0004016">
    <property type="term" value="F:adenylate cyclase activity"/>
    <property type="evidence" value="ECO:0007669"/>
    <property type="project" value="TreeGrafter"/>
</dbReference>
<dbReference type="Gene3D" id="1.10.10.10">
    <property type="entry name" value="Winged helix-like DNA-binding domain superfamily/Winged helix DNA-binding domain"/>
    <property type="match status" value="1"/>
</dbReference>
<dbReference type="PRINTS" id="PR00038">
    <property type="entry name" value="HTHLUXR"/>
</dbReference>
<dbReference type="InterPro" id="IPR041664">
    <property type="entry name" value="AAA_16"/>
</dbReference>